<dbReference type="Pfam" id="PF13416">
    <property type="entry name" value="SBP_bac_8"/>
    <property type="match status" value="1"/>
</dbReference>
<comment type="similarity">
    <text evidence="2">Belongs to the bacterial solute-binding protein 1 family.</text>
</comment>
<dbReference type="Gene3D" id="3.40.190.10">
    <property type="entry name" value="Periplasmic binding protein-like II"/>
    <property type="match status" value="1"/>
</dbReference>
<comment type="caution">
    <text evidence="6">The sequence shown here is derived from an EMBL/GenBank/DDBJ whole genome shotgun (WGS) entry which is preliminary data.</text>
</comment>
<evidence type="ECO:0000256" key="3">
    <source>
        <dbReference type="ARBA" id="ARBA00022448"/>
    </source>
</evidence>
<keyword evidence="4" id="KW-0732">Signal</keyword>
<sequence length="561" mass="60461">MEQTPRPTTPSLPGHRGPARRSVLGSVAAGAALVAVPGALGACTSQEQAAAPQDGPLSEADLAAVLPAYRPLTLAEPDIPGVDGSTPGYTTVPTTLVKSVPEVPGSGGTYTAMSPAWWTTPPGIDKNSYFQAVNAALGATVEFQVSDGNTYADKLQAVLASPKNVPDWVVIPTWNVPPRFEQGVTALFADLTDHLAGDKVLKYPNLANLPTDAWKYCVFNGRLYGLPYPSELVGNALFYRRDLFGQLGLAAPTSADELLQVAKDATDPAARRWGCEDIWDGAQLLFGCTDWTVRDGKLLSRFENENYREAIEFMRELFASGAVHPDAVAGNTQQAKDRFESGQTLISADGLGGWAEALARVLPSNPAYDQQPMDWFAPDGGAPTLYKSQPVSIFSFIKKTDDAAAIDEMLALANFIAAPFGSEEFQLVNYGTEGTTFERDAAGAPALNDRGTTEVTSTYGFLVSPPIVNAKVQFPQYVRDFCDWMARQAPHVTEPVFYGQQIQDPSQYSSLGKPFDDLAKDIIRGRQDVSALDAAVKEWRNSGGDELRAYREKFLTGDEAS</sequence>
<comment type="subcellular location">
    <subcellularLocation>
        <location evidence="1">Cell envelope</location>
    </subcellularLocation>
</comment>
<dbReference type="PANTHER" id="PTHR43649:SF31">
    <property type="entry name" value="SN-GLYCEROL-3-PHOSPHATE-BINDING PERIPLASMIC PROTEIN UGPB"/>
    <property type="match status" value="1"/>
</dbReference>
<dbReference type="InterPro" id="IPR006059">
    <property type="entry name" value="SBP"/>
</dbReference>
<dbReference type="SUPFAM" id="SSF53850">
    <property type="entry name" value="Periplasmic binding protein-like II"/>
    <property type="match status" value="1"/>
</dbReference>
<reference evidence="6 7" key="1">
    <citation type="submission" date="2020-08" db="EMBL/GenBank/DDBJ databases">
        <title>The Agave Microbiome: Exploring the role of microbial communities in plant adaptations to desert environments.</title>
        <authorList>
            <person name="Partida-Martinez L.P."/>
        </authorList>
    </citation>
    <scope>NUCLEOTIDE SEQUENCE [LARGE SCALE GENOMIC DNA]</scope>
    <source>
        <strain evidence="6 7">AS2.23</strain>
    </source>
</reference>
<feature type="compositionally biased region" description="Polar residues" evidence="5">
    <location>
        <begin position="1"/>
        <end position="11"/>
    </location>
</feature>
<dbReference type="InterPro" id="IPR050490">
    <property type="entry name" value="Bact_solute-bd_prot1"/>
</dbReference>
<dbReference type="PROSITE" id="PS51318">
    <property type="entry name" value="TAT"/>
    <property type="match status" value="1"/>
</dbReference>
<dbReference type="GO" id="GO:0030313">
    <property type="term" value="C:cell envelope"/>
    <property type="evidence" value="ECO:0007669"/>
    <property type="project" value="UniProtKB-SubCell"/>
</dbReference>
<keyword evidence="3" id="KW-0813">Transport</keyword>
<protein>
    <submittedName>
        <fullName evidence="6">Putative aldouronate transport system substrate-binding protein</fullName>
    </submittedName>
</protein>
<dbReference type="Proteomes" id="UP000533269">
    <property type="component" value="Unassembled WGS sequence"/>
</dbReference>
<dbReference type="InterPro" id="IPR006311">
    <property type="entry name" value="TAT_signal"/>
</dbReference>
<reference evidence="6 7" key="2">
    <citation type="submission" date="2020-08" db="EMBL/GenBank/DDBJ databases">
        <authorList>
            <person name="Partida-Martinez L."/>
            <person name="Huntemann M."/>
            <person name="Clum A."/>
            <person name="Wang J."/>
            <person name="Palaniappan K."/>
            <person name="Ritter S."/>
            <person name="Chen I.-M."/>
            <person name="Stamatis D."/>
            <person name="Reddy T."/>
            <person name="O'Malley R."/>
            <person name="Daum C."/>
            <person name="Shapiro N."/>
            <person name="Ivanova N."/>
            <person name="Kyrpides N."/>
            <person name="Woyke T."/>
        </authorList>
    </citation>
    <scope>NUCLEOTIDE SEQUENCE [LARGE SCALE GENOMIC DNA]</scope>
    <source>
        <strain evidence="6 7">AS2.23</strain>
    </source>
</reference>
<evidence type="ECO:0000256" key="2">
    <source>
        <dbReference type="ARBA" id="ARBA00008520"/>
    </source>
</evidence>
<name>A0A7W4TM18_KINRA</name>
<evidence type="ECO:0000256" key="5">
    <source>
        <dbReference type="SAM" id="MobiDB-lite"/>
    </source>
</evidence>
<evidence type="ECO:0000313" key="6">
    <source>
        <dbReference type="EMBL" id="MBB2900957.1"/>
    </source>
</evidence>
<dbReference type="AlphaFoldDB" id="A0A7W4TM18"/>
<dbReference type="RefSeq" id="WP_183390988.1">
    <property type="nucleotide sequence ID" value="NZ_JACHVY010000001.1"/>
</dbReference>
<dbReference type="EMBL" id="JACHVY010000001">
    <property type="protein sequence ID" value="MBB2900957.1"/>
    <property type="molecule type" value="Genomic_DNA"/>
</dbReference>
<proteinExistence type="inferred from homology"/>
<gene>
    <name evidence="6" type="ORF">FHR75_001745</name>
</gene>
<accession>A0A7W4TM18</accession>
<dbReference type="PANTHER" id="PTHR43649">
    <property type="entry name" value="ARABINOSE-BINDING PROTEIN-RELATED"/>
    <property type="match status" value="1"/>
</dbReference>
<evidence type="ECO:0000256" key="4">
    <source>
        <dbReference type="ARBA" id="ARBA00022729"/>
    </source>
</evidence>
<organism evidence="6 7">
    <name type="scientific">Kineococcus radiotolerans</name>
    <dbReference type="NCBI Taxonomy" id="131568"/>
    <lineage>
        <taxon>Bacteria</taxon>
        <taxon>Bacillati</taxon>
        <taxon>Actinomycetota</taxon>
        <taxon>Actinomycetes</taxon>
        <taxon>Kineosporiales</taxon>
        <taxon>Kineosporiaceae</taxon>
        <taxon>Kineococcus</taxon>
    </lineage>
</organism>
<evidence type="ECO:0000256" key="1">
    <source>
        <dbReference type="ARBA" id="ARBA00004196"/>
    </source>
</evidence>
<feature type="region of interest" description="Disordered" evidence="5">
    <location>
        <begin position="1"/>
        <end position="20"/>
    </location>
</feature>
<evidence type="ECO:0000313" key="7">
    <source>
        <dbReference type="Proteomes" id="UP000533269"/>
    </source>
</evidence>